<dbReference type="InterPro" id="IPR036005">
    <property type="entry name" value="Creatinase/aminopeptidase-like"/>
</dbReference>
<feature type="region of interest" description="Disordered" evidence="1">
    <location>
        <begin position="279"/>
        <end position="299"/>
    </location>
</feature>
<evidence type="ECO:0000256" key="1">
    <source>
        <dbReference type="SAM" id="MobiDB-lite"/>
    </source>
</evidence>
<proteinExistence type="predicted"/>
<dbReference type="CDD" id="cd01066">
    <property type="entry name" value="APP_MetAP"/>
    <property type="match status" value="1"/>
</dbReference>
<evidence type="ECO:0000313" key="4">
    <source>
        <dbReference type="Proteomes" id="UP000321224"/>
    </source>
</evidence>
<gene>
    <name evidence="3" type="ORF">MVI01_48440</name>
</gene>
<dbReference type="Proteomes" id="UP000321224">
    <property type="component" value="Unassembled WGS sequence"/>
</dbReference>
<reference evidence="3 4" key="1">
    <citation type="submission" date="2019-07" db="EMBL/GenBank/DDBJ databases">
        <title>Whole genome shotgun sequence of Myxococcus virescens NBRC 100334.</title>
        <authorList>
            <person name="Hosoyama A."/>
            <person name="Uohara A."/>
            <person name="Ohji S."/>
            <person name="Ichikawa N."/>
        </authorList>
    </citation>
    <scope>NUCLEOTIDE SEQUENCE [LARGE SCALE GENOMIC DNA]</scope>
    <source>
        <strain evidence="3 4">NBRC 100334</strain>
    </source>
</reference>
<dbReference type="PANTHER" id="PTHR46112">
    <property type="entry name" value="AMINOPEPTIDASE"/>
    <property type="match status" value="1"/>
</dbReference>
<dbReference type="PANTHER" id="PTHR46112:SF8">
    <property type="entry name" value="CYTOPLASMIC PEPTIDASE PEPQ-RELATED"/>
    <property type="match status" value="1"/>
</dbReference>
<sequence length="485" mass="52276">MVGFARFFARTPHDFTPRASLPTGRSGMMALLPERTAPRMTRVRHALLSALLLAAPIASAAPADPIASQDAWPRIRKERIQKLLPQAMARANVDAWVVICRENDNDPLAIHVGCENAGGTAAFLFLKQDAAVRGVALSPEGEATALRDVGPLDEVVPLPRGTNLYAQVASRLAAAKPKRIAVNSSTSIAVADGLSATQRAALEKALTPALRKKLVSSEDLVSEWLSVKLPEEVDILRKAAALTSQMEIEAYRAVVPGKTRDVDVARFLRQRMMELGVGDAWAPDQNPNVQSGPTRGHSHATERVIQPGDFIQTDFGIRVGGMWVTDIQRFAYVLAPGETQPPKEALEKWEKGKKGSRIALATLKPGVRGWDVDKAQRDWMREAGSAPVMWGTGHPVGYWAHDVGPALSGAQQGKPAAGQAARIVRPGQVFAFDGFFAWPDGGEGEQRIIAVEEMAVVTETGAEYLIPPQEDLVLIPSPGPSRPVP</sequence>
<dbReference type="Gene3D" id="3.90.230.10">
    <property type="entry name" value="Creatinase/methionine aminopeptidase superfamily"/>
    <property type="match status" value="1"/>
</dbReference>
<dbReference type="Pfam" id="PF00557">
    <property type="entry name" value="Peptidase_M24"/>
    <property type="match status" value="1"/>
</dbReference>
<name>A0A511HHK5_9BACT</name>
<dbReference type="EMBL" id="BJVY01000030">
    <property type="protein sequence ID" value="GEL73060.1"/>
    <property type="molecule type" value="Genomic_DNA"/>
</dbReference>
<dbReference type="SUPFAM" id="SSF55920">
    <property type="entry name" value="Creatinase/aminopeptidase"/>
    <property type="match status" value="1"/>
</dbReference>
<dbReference type="AlphaFoldDB" id="A0A511HHK5"/>
<accession>A0A511HHK5</accession>
<comment type="caution">
    <text evidence="3">The sequence shown here is derived from an EMBL/GenBank/DDBJ whole genome shotgun (WGS) entry which is preliminary data.</text>
</comment>
<organism evidence="3 4">
    <name type="scientific">Myxococcus virescens</name>
    <dbReference type="NCBI Taxonomy" id="83456"/>
    <lineage>
        <taxon>Bacteria</taxon>
        <taxon>Pseudomonadati</taxon>
        <taxon>Myxococcota</taxon>
        <taxon>Myxococcia</taxon>
        <taxon>Myxococcales</taxon>
        <taxon>Cystobacterineae</taxon>
        <taxon>Myxococcaceae</taxon>
        <taxon>Myxococcus</taxon>
    </lineage>
</organism>
<protein>
    <recommendedName>
        <fullName evidence="2">Peptidase M24 domain-containing protein</fullName>
    </recommendedName>
</protein>
<evidence type="ECO:0000313" key="3">
    <source>
        <dbReference type="EMBL" id="GEL73060.1"/>
    </source>
</evidence>
<dbReference type="InterPro" id="IPR000994">
    <property type="entry name" value="Pept_M24"/>
</dbReference>
<dbReference type="InterPro" id="IPR050659">
    <property type="entry name" value="Peptidase_M24B"/>
</dbReference>
<evidence type="ECO:0000259" key="2">
    <source>
        <dbReference type="Pfam" id="PF00557"/>
    </source>
</evidence>
<feature type="domain" description="Peptidase M24" evidence="2">
    <location>
        <begin position="235"/>
        <end position="459"/>
    </location>
</feature>